<evidence type="ECO:0000256" key="3">
    <source>
        <dbReference type="ARBA" id="ARBA00023004"/>
    </source>
</evidence>
<dbReference type="GO" id="GO:0051536">
    <property type="term" value="F:iron-sulfur cluster binding"/>
    <property type="evidence" value="ECO:0007669"/>
    <property type="project" value="UniProtKB-KW"/>
</dbReference>
<dbReference type="EMBL" id="UINC01166209">
    <property type="protein sequence ID" value="SVD68035.1"/>
    <property type="molecule type" value="Genomic_DNA"/>
</dbReference>
<keyword evidence="2" id="KW-0479">Metal-binding</keyword>
<dbReference type="InterPro" id="IPR013785">
    <property type="entry name" value="Aldolase_TIM"/>
</dbReference>
<evidence type="ECO:0000256" key="4">
    <source>
        <dbReference type="ARBA" id="ARBA00023014"/>
    </source>
</evidence>
<protein>
    <recommendedName>
        <fullName evidence="6">4Fe4S-binding SPASM domain-containing protein</fullName>
    </recommendedName>
</protein>
<reference evidence="5" key="1">
    <citation type="submission" date="2018-05" db="EMBL/GenBank/DDBJ databases">
        <authorList>
            <person name="Lanie J.A."/>
            <person name="Ng W.-L."/>
            <person name="Kazmierczak K.M."/>
            <person name="Andrzejewski T.M."/>
            <person name="Davidsen T.M."/>
            <person name="Wayne K.J."/>
            <person name="Tettelin H."/>
            <person name="Glass J.I."/>
            <person name="Rusch D."/>
            <person name="Podicherti R."/>
            <person name="Tsui H.-C.T."/>
            <person name="Winkler M.E."/>
        </authorList>
    </citation>
    <scope>NUCLEOTIDE SEQUENCE</scope>
</reference>
<organism evidence="5">
    <name type="scientific">marine metagenome</name>
    <dbReference type="NCBI Taxonomy" id="408172"/>
    <lineage>
        <taxon>unclassified sequences</taxon>
        <taxon>metagenomes</taxon>
        <taxon>ecological metagenomes</taxon>
    </lineage>
</organism>
<evidence type="ECO:0000256" key="1">
    <source>
        <dbReference type="ARBA" id="ARBA00022691"/>
    </source>
</evidence>
<dbReference type="InterPro" id="IPR007197">
    <property type="entry name" value="rSAM"/>
</dbReference>
<proteinExistence type="predicted"/>
<dbReference type="SFLD" id="SFLDS00029">
    <property type="entry name" value="Radical_SAM"/>
    <property type="match status" value="1"/>
</dbReference>
<dbReference type="GO" id="GO:0046872">
    <property type="term" value="F:metal ion binding"/>
    <property type="evidence" value="ECO:0007669"/>
    <property type="project" value="UniProtKB-KW"/>
</dbReference>
<dbReference type="GO" id="GO:0003824">
    <property type="term" value="F:catalytic activity"/>
    <property type="evidence" value="ECO:0007669"/>
    <property type="project" value="InterPro"/>
</dbReference>
<dbReference type="Gene3D" id="3.20.20.70">
    <property type="entry name" value="Aldolase class I"/>
    <property type="match status" value="1"/>
</dbReference>
<dbReference type="InterPro" id="IPR058240">
    <property type="entry name" value="rSAM_sf"/>
</dbReference>
<keyword evidence="4" id="KW-0411">Iron-sulfur</keyword>
<evidence type="ECO:0000256" key="2">
    <source>
        <dbReference type="ARBA" id="ARBA00022723"/>
    </source>
</evidence>
<keyword evidence="1" id="KW-0949">S-adenosyl-L-methionine</keyword>
<keyword evidence="3" id="KW-0408">Iron</keyword>
<feature type="non-terminal residue" evidence="5">
    <location>
        <position position="209"/>
    </location>
</feature>
<accession>A0A382XBP9</accession>
<dbReference type="AlphaFoldDB" id="A0A382XBP9"/>
<evidence type="ECO:0000313" key="5">
    <source>
        <dbReference type="EMBL" id="SVD68035.1"/>
    </source>
</evidence>
<evidence type="ECO:0008006" key="6">
    <source>
        <dbReference type="Google" id="ProtNLM"/>
    </source>
</evidence>
<gene>
    <name evidence="5" type="ORF">METZ01_LOCUS420889</name>
</gene>
<dbReference type="SUPFAM" id="SSF102114">
    <property type="entry name" value="Radical SAM enzymes"/>
    <property type="match status" value="1"/>
</dbReference>
<name>A0A382XBP9_9ZZZZ</name>
<sequence length="209" mass="24515">MLPWVHTTVSMKNILRPCCRFSLGKDNEEIKQDSEEDIKDKFKWLRKEMLAGNKVEQCNLCYQQEIYTPKGDRYPKSMRGESNHIWNLEVQNLTEDFDVLKSIELSLDNLCNLQCKMCDSLFSSKLYNRDAYLIEEFNKLNIVNKGRKPTKIPKQRIEFIKGLDIDWHALEQIKILGGEPTFSPNFPKLINFLLEHSEVENITIEIVSN</sequence>